<dbReference type="PROSITE" id="PS50987">
    <property type="entry name" value="HTH_ARSR_2"/>
    <property type="match status" value="1"/>
</dbReference>
<reference evidence="2" key="1">
    <citation type="journal article" date="2020" name="ISME J.">
        <title>Gammaproteobacteria mediating utilization of methyl-, sulfur- and petroleum organic compounds in deep ocean hydrothermal plumes.</title>
        <authorList>
            <person name="Zhou Z."/>
            <person name="Liu Y."/>
            <person name="Pan J."/>
            <person name="Cron B.R."/>
            <person name="Toner B.M."/>
            <person name="Anantharaman K."/>
            <person name="Breier J.A."/>
            <person name="Dick G.J."/>
            <person name="Li M."/>
        </authorList>
    </citation>
    <scope>NUCLEOTIDE SEQUENCE</scope>
    <source>
        <strain evidence="2">SZUA-1515</strain>
    </source>
</reference>
<evidence type="ECO:0000259" key="1">
    <source>
        <dbReference type="PROSITE" id="PS50987"/>
    </source>
</evidence>
<dbReference type="AlphaFoldDB" id="A0A832ZWX3"/>
<name>A0A832ZWX3_CALS0</name>
<dbReference type="InterPro" id="IPR036390">
    <property type="entry name" value="WH_DNA-bd_sf"/>
</dbReference>
<feature type="domain" description="HTH arsR-type" evidence="1">
    <location>
        <begin position="1"/>
        <end position="87"/>
    </location>
</feature>
<dbReference type="EMBL" id="DQVM01000089">
    <property type="protein sequence ID" value="HIQ29842.1"/>
    <property type="molecule type" value="Genomic_DNA"/>
</dbReference>
<dbReference type="InterPro" id="IPR001845">
    <property type="entry name" value="HTH_ArsR_DNA-bd_dom"/>
</dbReference>
<dbReference type="InterPro" id="IPR036388">
    <property type="entry name" value="WH-like_DNA-bd_sf"/>
</dbReference>
<dbReference type="SMART" id="SM00418">
    <property type="entry name" value="HTH_ARSR"/>
    <property type="match status" value="1"/>
</dbReference>
<comment type="caution">
    <text evidence="2">The sequence shown here is derived from an EMBL/GenBank/DDBJ whole genome shotgun (WGS) entry which is preliminary data.</text>
</comment>
<evidence type="ECO:0000313" key="3">
    <source>
        <dbReference type="Proteomes" id="UP000608579"/>
    </source>
</evidence>
<accession>A0A832ZWX3</accession>
<dbReference type="Proteomes" id="UP000608579">
    <property type="component" value="Unassembled WGS sequence"/>
</dbReference>
<dbReference type="GO" id="GO:0003700">
    <property type="term" value="F:DNA-binding transcription factor activity"/>
    <property type="evidence" value="ECO:0007669"/>
    <property type="project" value="InterPro"/>
</dbReference>
<evidence type="ECO:0000313" key="2">
    <source>
        <dbReference type="EMBL" id="HIQ29842.1"/>
    </source>
</evidence>
<dbReference type="InterPro" id="IPR011991">
    <property type="entry name" value="ArsR-like_HTH"/>
</dbReference>
<protein>
    <submittedName>
        <fullName evidence="2">ArsR family transcriptional regulator</fullName>
    </submittedName>
</protein>
<gene>
    <name evidence="2" type="ORF">EYH45_04680</name>
</gene>
<dbReference type="SUPFAM" id="SSF46785">
    <property type="entry name" value="Winged helix' DNA-binding domain"/>
    <property type="match status" value="1"/>
</dbReference>
<dbReference type="Gene3D" id="1.10.10.10">
    <property type="entry name" value="Winged helix-like DNA-binding domain superfamily/Winged helix DNA-binding domain"/>
    <property type="match status" value="1"/>
</dbReference>
<dbReference type="CDD" id="cd00090">
    <property type="entry name" value="HTH_ARSR"/>
    <property type="match status" value="1"/>
</dbReference>
<sequence>MARAFSALGNPTRLRILQLITTSDRPLHIKAIARLTKTRYNSIYKHVKLLEDVGFIQIFEVGRSRVLAVKSPELLERIWELGRSFTK</sequence>
<proteinExistence type="predicted"/>
<dbReference type="Pfam" id="PF12840">
    <property type="entry name" value="HTH_20"/>
    <property type="match status" value="1"/>
</dbReference>
<organism evidence="2 3">
    <name type="scientific">Caldiarchaeum subterraneum</name>
    <dbReference type="NCBI Taxonomy" id="311458"/>
    <lineage>
        <taxon>Archaea</taxon>
        <taxon>Nitrososphaerota</taxon>
        <taxon>Candidatus Caldarchaeales</taxon>
        <taxon>Candidatus Caldarchaeaceae</taxon>
        <taxon>Candidatus Caldarchaeum</taxon>
    </lineage>
</organism>